<organism evidence="6 7">
    <name type="scientific">Candidatus Daviesbacteria bacterium GW2011_GWA2_38_24</name>
    <dbReference type="NCBI Taxonomy" id="1618422"/>
    <lineage>
        <taxon>Bacteria</taxon>
        <taxon>Candidatus Daviesiibacteriota</taxon>
    </lineage>
</organism>
<dbReference type="InterPro" id="IPR012338">
    <property type="entry name" value="Beta-lactam/transpept-like"/>
</dbReference>
<evidence type="ECO:0000256" key="2">
    <source>
        <dbReference type="ARBA" id="ARBA00023136"/>
    </source>
</evidence>
<dbReference type="GO" id="GO:0005886">
    <property type="term" value="C:plasma membrane"/>
    <property type="evidence" value="ECO:0007669"/>
    <property type="project" value="TreeGrafter"/>
</dbReference>
<dbReference type="GO" id="GO:0008658">
    <property type="term" value="F:penicillin binding"/>
    <property type="evidence" value="ECO:0007669"/>
    <property type="project" value="InterPro"/>
</dbReference>
<dbReference type="GO" id="GO:0016740">
    <property type="term" value="F:transferase activity"/>
    <property type="evidence" value="ECO:0007669"/>
    <property type="project" value="UniProtKB-KW"/>
</dbReference>
<dbReference type="Gene3D" id="3.90.1310.10">
    <property type="entry name" value="Penicillin-binding protein 2a (Domain 2)"/>
    <property type="match status" value="1"/>
</dbReference>
<feature type="domain" description="Penicillin-binding protein transpeptidase" evidence="4">
    <location>
        <begin position="266"/>
        <end position="569"/>
    </location>
</feature>
<accession>A0A0G0MQI1</accession>
<feature type="transmembrane region" description="Helical" evidence="3">
    <location>
        <begin position="7"/>
        <end position="26"/>
    </location>
</feature>
<comment type="caution">
    <text evidence="6">The sequence shown here is derived from an EMBL/GenBank/DDBJ whole genome shotgun (WGS) entry which is preliminary data.</text>
</comment>
<comment type="subcellular location">
    <subcellularLocation>
        <location evidence="1">Membrane</location>
    </subcellularLocation>
</comment>
<evidence type="ECO:0000259" key="4">
    <source>
        <dbReference type="Pfam" id="PF00905"/>
    </source>
</evidence>
<evidence type="ECO:0000313" key="7">
    <source>
        <dbReference type="Proteomes" id="UP000034235"/>
    </source>
</evidence>
<dbReference type="Proteomes" id="UP000034235">
    <property type="component" value="Unassembled WGS sequence"/>
</dbReference>
<dbReference type="Pfam" id="PF00905">
    <property type="entry name" value="Transpeptidase"/>
    <property type="match status" value="1"/>
</dbReference>
<evidence type="ECO:0000313" key="6">
    <source>
        <dbReference type="EMBL" id="KKQ67161.1"/>
    </source>
</evidence>
<keyword evidence="2 3" id="KW-0472">Membrane</keyword>
<evidence type="ECO:0000259" key="5">
    <source>
        <dbReference type="Pfam" id="PF03717"/>
    </source>
</evidence>
<dbReference type="PANTHER" id="PTHR30627:SF1">
    <property type="entry name" value="PEPTIDOGLYCAN D,D-TRANSPEPTIDASE FTSI"/>
    <property type="match status" value="1"/>
</dbReference>
<gene>
    <name evidence="6" type="ORF">US86_C0001G0088</name>
</gene>
<dbReference type="Gene3D" id="3.40.710.10">
    <property type="entry name" value="DD-peptidase/beta-lactamase superfamily"/>
    <property type="match status" value="1"/>
</dbReference>
<name>A0A0G0MQI1_9BACT</name>
<sequence length="583" mass="64791">MKNRLKLVQIFLFLGIITISARLWYWQIIKSDDMIAKAESQRTYTKTIIAPRGNILFSDGTLLATYQPTYLVFAQPKLISDKSQAAKKLAPIFWENRQFKQLPANNSETTKKTYEEKIKTIEQEILNNLSKDLFWISLERRVSSEMKDKIEKLNLKGIGFDTYLTRFYPEGSSSAHLLGFVGSDVYGVDTGYFGLEGFYNGELKGKNGELLQDRDAQGLPILIGTYKVKEPKPGKTLLLNIDRTVQTIVEESLKKGIKKYGAEGASAVVMDPRTGNILGLASFPNYDPALPTLYLKEYYKNAVTAGGFEPGSTFKILVAAAGINEGVITPDTICDICSGPVNISRYSIRTWNNKYKKDSTMTDVIVNSDNTGMVFIGRKLGLDKLYEYLEKFGIGKITGVDLQDEYSPDLRPKNEWREIDVATATFGQGISVTPIQIVKAVGVIANGGIMMEPHVVKAVKDEKSMYQVSSKEVARPITPETAKQVTEMMVKAVEAGESKFAKPKGYKVAGKTGTAQIPIAGKYDPSKTIASFVGFAPVFDPKFVMLVRFDQPRSSIYGSETAAPTFFEIAKELFIYFNIPPTE</sequence>
<keyword evidence="3" id="KW-0812">Transmembrane</keyword>
<keyword evidence="3" id="KW-1133">Transmembrane helix</keyword>
<keyword evidence="6" id="KW-0808">Transferase</keyword>
<feature type="domain" description="Penicillin-binding protein dimerisation" evidence="5">
    <location>
        <begin position="48"/>
        <end position="218"/>
    </location>
</feature>
<dbReference type="Gene3D" id="3.30.450.330">
    <property type="match status" value="1"/>
</dbReference>
<dbReference type="InterPro" id="IPR001460">
    <property type="entry name" value="PCN-bd_Tpept"/>
</dbReference>
<dbReference type="SUPFAM" id="SSF56601">
    <property type="entry name" value="beta-lactamase/transpeptidase-like"/>
    <property type="match status" value="1"/>
</dbReference>
<dbReference type="InterPro" id="IPR050515">
    <property type="entry name" value="Beta-lactam/transpept"/>
</dbReference>
<dbReference type="Pfam" id="PF03717">
    <property type="entry name" value="PBP_dimer"/>
    <property type="match status" value="1"/>
</dbReference>
<dbReference type="EMBL" id="LBUP01000001">
    <property type="protein sequence ID" value="KKQ67161.1"/>
    <property type="molecule type" value="Genomic_DNA"/>
</dbReference>
<dbReference type="PANTHER" id="PTHR30627">
    <property type="entry name" value="PEPTIDOGLYCAN D,D-TRANSPEPTIDASE"/>
    <property type="match status" value="1"/>
</dbReference>
<dbReference type="AlphaFoldDB" id="A0A0G0MQI1"/>
<dbReference type="InterPro" id="IPR036138">
    <property type="entry name" value="PBP_dimer_sf"/>
</dbReference>
<protein>
    <submittedName>
        <fullName evidence="6">Peptidoglycan glycosyltransferase</fullName>
    </submittedName>
</protein>
<reference evidence="6 7" key="1">
    <citation type="journal article" date="2015" name="Nature">
        <title>rRNA introns, odd ribosomes, and small enigmatic genomes across a large radiation of phyla.</title>
        <authorList>
            <person name="Brown C.T."/>
            <person name="Hug L.A."/>
            <person name="Thomas B.C."/>
            <person name="Sharon I."/>
            <person name="Castelle C.J."/>
            <person name="Singh A."/>
            <person name="Wilkins M.J."/>
            <person name="Williams K.H."/>
            <person name="Banfield J.F."/>
        </authorList>
    </citation>
    <scope>NUCLEOTIDE SEQUENCE [LARGE SCALE GENOMIC DNA]</scope>
</reference>
<evidence type="ECO:0000256" key="1">
    <source>
        <dbReference type="ARBA" id="ARBA00004370"/>
    </source>
</evidence>
<dbReference type="GO" id="GO:0071555">
    <property type="term" value="P:cell wall organization"/>
    <property type="evidence" value="ECO:0007669"/>
    <property type="project" value="TreeGrafter"/>
</dbReference>
<proteinExistence type="predicted"/>
<evidence type="ECO:0000256" key="3">
    <source>
        <dbReference type="SAM" id="Phobius"/>
    </source>
</evidence>
<dbReference type="SUPFAM" id="SSF56519">
    <property type="entry name" value="Penicillin binding protein dimerisation domain"/>
    <property type="match status" value="1"/>
</dbReference>
<dbReference type="InterPro" id="IPR005311">
    <property type="entry name" value="PBP_dimer"/>
</dbReference>